<reference evidence="2" key="1">
    <citation type="submission" date="2020-10" db="EMBL/GenBank/DDBJ databases">
        <title>Unveiling of a novel bifunctional photoreceptor, Dualchrome1, isolated from a cosmopolitan green alga.</title>
        <authorList>
            <person name="Suzuki S."/>
            <person name="Kawachi M."/>
        </authorList>
    </citation>
    <scope>NUCLEOTIDE SEQUENCE</scope>
    <source>
        <strain evidence="2">NIES 2893</strain>
    </source>
</reference>
<dbReference type="EMBL" id="BNJQ01000024">
    <property type="protein sequence ID" value="GHP09214.1"/>
    <property type="molecule type" value="Genomic_DNA"/>
</dbReference>
<feature type="compositionally biased region" description="Basic and acidic residues" evidence="1">
    <location>
        <begin position="215"/>
        <end position="228"/>
    </location>
</feature>
<evidence type="ECO:0000256" key="1">
    <source>
        <dbReference type="SAM" id="MobiDB-lite"/>
    </source>
</evidence>
<gene>
    <name evidence="2" type="ORF">PPROV_000795100</name>
</gene>
<dbReference type="Proteomes" id="UP000660262">
    <property type="component" value="Unassembled WGS sequence"/>
</dbReference>
<evidence type="ECO:0000313" key="3">
    <source>
        <dbReference type="Proteomes" id="UP000660262"/>
    </source>
</evidence>
<comment type="caution">
    <text evidence="2">The sequence shown here is derived from an EMBL/GenBank/DDBJ whole genome shotgun (WGS) entry which is preliminary data.</text>
</comment>
<organism evidence="2 3">
    <name type="scientific">Pycnococcus provasolii</name>
    <dbReference type="NCBI Taxonomy" id="41880"/>
    <lineage>
        <taxon>Eukaryota</taxon>
        <taxon>Viridiplantae</taxon>
        <taxon>Chlorophyta</taxon>
        <taxon>Pseudoscourfieldiophyceae</taxon>
        <taxon>Pseudoscourfieldiales</taxon>
        <taxon>Pycnococcaceae</taxon>
        <taxon>Pycnococcus</taxon>
    </lineage>
</organism>
<evidence type="ECO:0000313" key="2">
    <source>
        <dbReference type="EMBL" id="GHP09214.1"/>
    </source>
</evidence>
<dbReference type="AlphaFoldDB" id="A0A830HPX4"/>
<accession>A0A830HPX4</accession>
<feature type="region of interest" description="Disordered" evidence="1">
    <location>
        <begin position="98"/>
        <end position="136"/>
    </location>
</feature>
<sequence>MEIMRREWKEEVKALYDAAKGEGPADTQLRAKMERAIAKAEREARAKKADELAGQWENWEARRSVASGAGDTVDAQRSGLFGGKGGWRWVAKAGDGDGGNGHWQFIDGRAPDPRRLQRQQRRKEREERELREKLAPQHSHMIRVEETWHVAKPGTGRYGTGSSVRDQVAVEEAAAEEARTREQANKVHIMPCTAELMKTLPSAAERLCARGHVRPLPEKLDHTVSDSLKKRKKSLDPDVQSLV</sequence>
<name>A0A830HPX4_9CHLO</name>
<protein>
    <submittedName>
        <fullName evidence="2">Uncharacterized protein</fullName>
    </submittedName>
</protein>
<feature type="compositionally biased region" description="Basic and acidic residues" evidence="1">
    <location>
        <begin position="123"/>
        <end position="135"/>
    </location>
</feature>
<feature type="region of interest" description="Disordered" evidence="1">
    <location>
        <begin position="211"/>
        <end position="243"/>
    </location>
</feature>
<keyword evidence="3" id="KW-1185">Reference proteome</keyword>
<proteinExistence type="predicted"/>